<comment type="caution">
    <text evidence="2">The sequence shown here is derived from an EMBL/GenBank/DDBJ whole genome shotgun (WGS) entry which is preliminary data.</text>
</comment>
<dbReference type="Proteomes" id="UP000186817">
    <property type="component" value="Unassembled WGS sequence"/>
</dbReference>
<feature type="coiled-coil region" evidence="1">
    <location>
        <begin position="137"/>
        <end position="164"/>
    </location>
</feature>
<evidence type="ECO:0000256" key="1">
    <source>
        <dbReference type="SAM" id="Coils"/>
    </source>
</evidence>
<dbReference type="EMBL" id="LSRX01000053">
    <property type="protein sequence ID" value="OLQ11853.1"/>
    <property type="molecule type" value="Genomic_DNA"/>
</dbReference>
<evidence type="ECO:0000313" key="3">
    <source>
        <dbReference type="Proteomes" id="UP000186817"/>
    </source>
</evidence>
<sequence>MWLGVAYSVRSFVEVFMAHKLIDRIQCFNQVVWLDASQEYTADEWVAWIKGRISYEVASGRRTYEEKQRQARESREAQARANERNMMWKGGMRATMKGKGKGAVHRADFSELKRHHQTLLQKQKELDIDPVDLGNRAEKLETEARDLDSRVIALEDKQRQAERERIEASGYVQPGRGIATALQAQLSALQPMIQEQHAGWQRLLEKQRNLDEDQHNLAMKLLEAKTSADSEARAREHVAGVVQALIQSLLGFSTFLESCGEAVPTAVPTAVPATVAEEVAAPAVQEAAVPSTVAAPLQDDFDEFLNDLPTLGEVGGTAEGGAPDSL</sequence>
<gene>
    <name evidence="2" type="ORF">AK812_SmicGene4267</name>
</gene>
<keyword evidence="1" id="KW-0175">Coiled coil</keyword>
<protein>
    <submittedName>
        <fullName evidence="2">Uncharacterized protein</fullName>
    </submittedName>
</protein>
<evidence type="ECO:0000313" key="2">
    <source>
        <dbReference type="EMBL" id="OLQ11853.1"/>
    </source>
</evidence>
<accession>A0A1Q9EWW8</accession>
<proteinExistence type="predicted"/>
<organism evidence="2 3">
    <name type="scientific">Symbiodinium microadriaticum</name>
    <name type="common">Dinoflagellate</name>
    <name type="synonym">Zooxanthella microadriatica</name>
    <dbReference type="NCBI Taxonomy" id="2951"/>
    <lineage>
        <taxon>Eukaryota</taxon>
        <taxon>Sar</taxon>
        <taxon>Alveolata</taxon>
        <taxon>Dinophyceae</taxon>
        <taxon>Suessiales</taxon>
        <taxon>Symbiodiniaceae</taxon>
        <taxon>Symbiodinium</taxon>
    </lineage>
</organism>
<name>A0A1Q9EWW8_SYMMI</name>
<reference evidence="2 3" key="1">
    <citation type="submission" date="2016-02" db="EMBL/GenBank/DDBJ databases">
        <title>Genome analysis of coral dinoflagellate symbionts highlights evolutionary adaptations to a symbiotic lifestyle.</title>
        <authorList>
            <person name="Aranda M."/>
            <person name="Li Y."/>
            <person name="Liew Y.J."/>
            <person name="Baumgarten S."/>
            <person name="Simakov O."/>
            <person name="Wilson M."/>
            <person name="Piel J."/>
            <person name="Ashoor H."/>
            <person name="Bougouffa S."/>
            <person name="Bajic V.B."/>
            <person name="Ryu T."/>
            <person name="Ravasi T."/>
            <person name="Bayer T."/>
            <person name="Micklem G."/>
            <person name="Kim H."/>
            <person name="Bhak J."/>
            <person name="Lajeunesse T.C."/>
            <person name="Voolstra C.R."/>
        </authorList>
    </citation>
    <scope>NUCLEOTIDE SEQUENCE [LARGE SCALE GENOMIC DNA]</scope>
    <source>
        <strain evidence="2 3">CCMP2467</strain>
    </source>
</reference>
<dbReference type="AlphaFoldDB" id="A0A1Q9EWW8"/>
<keyword evidence="3" id="KW-1185">Reference proteome</keyword>
<dbReference type="OrthoDB" id="10454118at2759"/>